<comment type="caution">
    <text evidence="3">The sequence shown here is derived from an EMBL/GenBank/DDBJ whole genome shotgun (WGS) entry which is preliminary data.</text>
</comment>
<organism evidence="3 4">
    <name type="scientific">Romeriopsis navalis LEGE 11480</name>
    <dbReference type="NCBI Taxonomy" id="2777977"/>
    <lineage>
        <taxon>Bacteria</taxon>
        <taxon>Bacillati</taxon>
        <taxon>Cyanobacteriota</taxon>
        <taxon>Cyanophyceae</taxon>
        <taxon>Leptolyngbyales</taxon>
        <taxon>Leptolyngbyaceae</taxon>
        <taxon>Romeriopsis</taxon>
        <taxon>Romeriopsis navalis</taxon>
    </lineage>
</organism>
<evidence type="ECO:0000256" key="2">
    <source>
        <dbReference type="ARBA" id="ARBA00044777"/>
    </source>
</evidence>
<name>A0A928VKL7_9CYAN</name>
<keyword evidence="1" id="KW-0159">Chromosome partition</keyword>
<evidence type="ECO:0000256" key="1">
    <source>
        <dbReference type="ARBA" id="ARBA00022829"/>
    </source>
</evidence>
<evidence type="ECO:0000313" key="4">
    <source>
        <dbReference type="Proteomes" id="UP000625316"/>
    </source>
</evidence>
<gene>
    <name evidence="3" type="ORF">IQ266_06785</name>
</gene>
<dbReference type="Proteomes" id="UP000625316">
    <property type="component" value="Unassembled WGS sequence"/>
</dbReference>
<accession>A0A928VKL7</accession>
<proteinExistence type="predicted"/>
<reference evidence="3" key="1">
    <citation type="submission" date="2020-10" db="EMBL/GenBank/DDBJ databases">
        <authorList>
            <person name="Castelo-Branco R."/>
            <person name="Eusebio N."/>
            <person name="Adriana R."/>
            <person name="Vieira A."/>
            <person name="Brugerolle De Fraissinette N."/>
            <person name="Rezende De Castro R."/>
            <person name="Schneider M.P."/>
            <person name="Vasconcelos V."/>
            <person name="Leao P.N."/>
        </authorList>
    </citation>
    <scope>NUCLEOTIDE SEQUENCE</scope>
    <source>
        <strain evidence="3">LEGE 11480</strain>
    </source>
</reference>
<keyword evidence="4" id="KW-1185">Reference proteome</keyword>
<dbReference type="InterPro" id="IPR023093">
    <property type="entry name" value="ScpA-like_C"/>
</dbReference>
<dbReference type="RefSeq" id="WP_264324286.1">
    <property type="nucleotide sequence ID" value="NZ_JADEXQ010000016.1"/>
</dbReference>
<protein>
    <recommendedName>
        <fullName evidence="2">Segregation and condensation protein A</fullName>
    </recommendedName>
</protein>
<dbReference type="PANTHER" id="PTHR33969:SF2">
    <property type="entry name" value="SEGREGATION AND CONDENSATION PROTEIN A"/>
    <property type="match status" value="1"/>
</dbReference>
<dbReference type="InterPro" id="IPR003768">
    <property type="entry name" value="ScpA"/>
</dbReference>
<dbReference type="Pfam" id="PF02616">
    <property type="entry name" value="SMC_ScpA"/>
    <property type="match status" value="1"/>
</dbReference>
<dbReference type="Gene3D" id="6.10.250.2410">
    <property type="match status" value="1"/>
</dbReference>
<sequence length="279" mass="31432">MAQSLARDAIAFMIDLAEKGEIDPWDVKVVDVIDRFLSELSPFTAVGRDNYANNLSQSGQAFLYASMLLLLKADSLTTPEPEPLTDDYLDDGLYDELPANVLPMNLDRSLRRRAVAQPPVRRRVTLKELINQLEVIASALEEDQPQRRKVRPKAQSRSQAVKVIAQLAHQENLTEMAVALEEFFVEYWTELSQGKEWIDFDLLVEFWKETKAAEFSDGQQLHGADPDTHERVGVFWALLLLASQSKVDLSQEEFYQDLRVRSLAAGLGEIDALAAIAVD</sequence>
<dbReference type="EMBL" id="JADEXQ010000016">
    <property type="protein sequence ID" value="MBE9029468.1"/>
    <property type="molecule type" value="Genomic_DNA"/>
</dbReference>
<dbReference type="AlphaFoldDB" id="A0A928VKL7"/>
<evidence type="ECO:0000313" key="3">
    <source>
        <dbReference type="EMBL" id="MBE9029468.1"/>
    </source>
</evidence>
<dbReference type="GO" id="GO:0007059">
    <property type="term" value="P:chromosome segregation"/>
    <property type="evidence" value="ECO:0007669"/>
    <property type="project" value="UniProtKB-KW"/>
</dbReference>
<dbReference type="PANTHER" id="PTHR33969">
    <property type="entry name" value="SEGREGATION AND CONDENSATION PROTEIN A"/>
    <property type="match status" value="1"/>
</dbReference>
<dbReference type="Gene3D" id="1.10.10.580">
    <property type="entry name" value="Structural maintenance of chromosome 1. Chain E"/>
    <property type="match status" value="1"/>
</dbReference>